<evidence type="ECO:0000313" key="1">
    <source>
        <dbReference type="EMBL" id="CAD8091850.1"/>
    </source>
</evidence>
<dbReference type="EMBL" id="CAJJDM010000092">
    <property type="protein sequence ID" value="CAD8091850.1"/>
    <property type="molecule type" value="Genomic_DNA"/>
</dbReference>
<reference evidence="1" key="1">
    <citation type="submission" date="2021-01" db="EMBL/GenBank/DDBJ databases">
        <authorList>
            <consortium name="Genoscope - CEA"/>
            <person name="William W."/>
        </authorList>
    </citation>
    <scope>NUCLEOTIDE SEQUENCE</scope>
</reference>
<keyword evidence="2" id="KW-1185">Reference proteome</keyword>
<organism evidence="1 2">
    <name type="scientific">Paramecium primaurelia</name>
    <dbReference type="NCBI Taxonomy" id="5886"/>
    <lineage>
        <taxon>Eukaryota</taxon>
        <taxon>Sar</taxon>
        <taxon>Alveolata</taxon>
        <taxon>Ciliophora</taxon>
        <taxon>Intramacronucleata</taxon>
        <taxon>Oligohymenophorea</taxon>
        <taxon>Peniculida</taxon>
        <taxon>Parameciidae</taxon>
        <taxon>Paramecium</taxon>
    </lineage>
</organism>
<comment type="caution">
    <text evidence="1">The sequence shown here is derived from an EMBL/GenBank/DDBJ whole genome shotgun (WGS) entry which is preliminary data.</text>
</comment>
<dbReference type="OMA" id="KWRQSIY"/>
<dbReference type="Proteomes" id="UP000688137">
    <property type="component" value="Unassembled WGS sequence"/>
</dbReference>
<protein>
    <submittedName>
        <fullName evidence="1">Uncharacterized protein</fullName>
    </submittedName>
</protein>
<sequence length="92" mass="11102">MDKWKQSIFQPQSLFLERKRTAQFRRLDPLLVAPLTKFDHKAYDQLFKSQANQHLRIRNLSLQSDRVHETPKQIGLEDIVYKLQKIRKLRNT</sequence>
<accession>A0A8S1NH39</accession>
<proteinExistence type="predicted"/>
<gene>
    <name evidence="1" type="ORF">PPRIM_AZ9-3.1.T0890092</name>
</gene>
<name>A0A8S1NH39_PARPR</name>
<dbReference type="AlphaFoldDB" id="A0A8S1NH39"/>
<evidence type="ECO:0000313" key="2">
    <source>
        <dbReference type="Proteomes" id="UP000688137"/>
    </source>
</evidence>